<dbReference type="Proteomes" id="UP000275846">
    <property type="component" value="Unassembled WGS sequence"/>
</dbReference>
<proteinExistence type="predicted"/>
<reference evidence="4" key="1">
    <citation type="submission" date="2016-06" db="UniProtKB">
        <authorList>
            <consortium name="WormBaseParasite"/>
        </authorList>
    </citation>
    <scope>IDENTIFICATION</scope>
</reference>
<evidence type="ECO:0000313" key="2">
    <source>
        <dbReference type="EMBL" id="VDM03855.1"/>
    </source>
</evidence>
<feature type="region of interest" description="Disordered" evidence="1">
    <location>
        <begin position="147"/>
        <end position="168"/>
    </location>
</feature>
<evidence type="ECO:0000313" key="3">
    <source>
        <dbReference type="Proteomes" id="UP000275846"/>
    </source>
</evidence>
<evidence type="ECO:0000256" key="1">
    <source>
        <dbReference type="SAM" id="MobiDB-lite"/>
    </source>
</evidence>
<reference evidence="2 3" key="2">
    <citation type="submission" date="2018-11" db="EMBL/GenBank/DDBJ databases">
        <authorList>
            <consortium name="Pathogen Informatics"/>
        </authorList>
    </citation>
    <scope>NUCLEOTIDE SEQUENCE [LARGE SCALE GENOMIC DNA]</scope>
    <source>
        <strain evidence="2 3">NST_G2</strain>
    </source>
</reference>
<dbReference type="WBParaSite" id="SSLN_0001813201-mRNA-1">
    <property type="protein sequence ID" value="SSLN_0001813201-mRNA-1"/>
    <property type="gene ID" value="SSLN_0001813201"/>
</dbReference>
<dbReference type="EMBL" id="UYSU01042558">
    <property type="protein sequence ID" value="VDM03855.1"/>
    <property type="molecule type" value="Genomic_DNA"/>
</dbReference>
<evidence type="ECO:0000313" key="4">
    <source>
        <dbReference type="WBParaSite" id="SSLN_0001813201-mRNA-1"/>
    </source>
</evidence>
<protein>
    <submittedName>
        <fullName evidence="2 4">Uncharacterized protein</fullName>
    </submittedName>
</protein>
<keyword evidence="3" id="KW-1185">Reference proteome</keyword>
<dbReference type="AlphaFoldDB" id="A0A183TLX0"/>
<name>A0A183TLX0_SCHSO</name>
<sequence>MAAAHPRDTERGDDIGRGVKDQRVVNAPVAVSNWYPALTCGSSNLVLPSGHTRATAMTGGLNQVRVSGFVCVFAPGTSAPFPLFLPSTVLPALPSLLFHPTPLSPATSPPPPPLFSSSYSCYFLSSSPSILTLPSFPTVEMSFDEGGMQSCRRPRRIGRSLTNPNCDP</sequence>
<gene>
    <name evidence="2" type="ORF">SSLN_LOCUS17469</name>
</gene>
<accession>A0A183TLX0</accession>
<organism evidence="4">
    <name type="scientific">Schistocephalus solidus</name>
    <name type="common">Tapeworm</name>
    <dbReference type="NCBI Taxonomy" id="70667"/>
    <lineage>
        <taxon>Eukaryota</taxon>
        <taxon>Metazoa</taxon>
        <taxon>Spiralia</taxon>
        <taxon>Lophotrochozoa</taxon>
        <taxon>Platyhelminthes</taxon>
        <taxon>Cestoda</taxon>
        <taxon>Eucestoda</taxon>
        <taxon>Diphyllobothriidea</taxon>
        <taxon>Diphyllobothriidae</taxon>
        <taxon>Schistocephalus</taxon>
    </lineage>
</organism>